<gene>
    <name evidence="1" type="ORF">EUBSIR_02656</name>
</gene>
<comment type="caution">
    <text evidence="1">The sequence shown here is derived from an EMBL/GenBank/DDBJ whole genome shotgun (WGS) entry which is preliminary data.</text>
</comment>
<keyword evidence="2" id="KW-1185">Reference proteome</keyword>
<dbReference type="AlphaFoldDB" id="B0MS20"/>
<sequence length="40" mass="4575">MQNSISICLPCYAKMTVKYIKSRLFAKTTLFQAANLLIFC</sequence>
<reference evidence="1" key="1">
    <citation type="submission" date="2007-10" db="EMBL/GenBank/DDBJ databases">
        <authorList>
            <person name="Fulton L."/>
            <person name="Clifton S."/>
            <person name="Fulton B."/>
            <person name="Xu J."/>
            <person name="Minx P."/>
            <person name="Pepin K.H."/>
            <person name="Johnson M."/>
            <person name="Thiruvilangam P."/>
            <person name="Bhonagiri V."/>
            <person name="Nash W.E."/>
            <person name="Mardis E.R."/>
            <person name="Wilson R.K."/>
        </authorList>
    </citation>
    <scope>NUCLEOTIDE SEQUENCE [LARGE SCALE GENOMIC DNA]</scope>
    <source>
        <strain evidence="1">DSM 15702</strain>
    </source>
</reference>
<dbReference type="EMBL" id="ABCA03000055">
    <property type="protein sequence ID" value="EDR99588.1"/>
    <property type="molecule type" value="Genomic_DNA"/>
</dbReference>
<evidence type="ECO:0000313" key="1">
    <source>
        <dbReference type="EMBL" id="EDR99588.1"/>
    </source>
</evidence>
<organism evidence="1 2">
    <name type="scientific">[Eubacterium] siraeum DSM 15702</name>
    <dbReference type="NCBI Taxonomy" id="428128"/>
    <lineage>
        <taxon>Bacteria</taxon>
        <taxon>Bacillati</taxon>
        <taxon>Bacillota</taxon>
        <taxon>Clostridia</taxon>
        <taxon>Eubacteriales</taxon>
        <taxon>Oscillospiraceae</taxon>
        <taxon>Oscillospiraceae incertae sedis</taxon>
    </lineage>
</organism>
<accession>B0MS20</accession>
<name>B0MS20_9FIRM</name>
<proteinExistence type="predicted"/>
<evidence type="ECO:0000313" key="2">
    <source>
        <dbReference type="Proteomes" id="UP000005326"/>
    </source>
</evidence>
<reference evidence="1" key="2">
    <citation type="submission" date="2014-06" db="EMBL/GenBank/DDBJ databases">
        <title>Draft genome sequence of Eubacterium siraeum (DSM 15702).</title>
        <authorList>
            <person name="Sudarsanam P."/>
            <person name="Ley R."/>
            <person name="Guruge J."/>
            <person name="Turnbaugh P.J."/>
            <person name="Mahowald M."/>
            <person name="Liep D."/>
            <person name="Gordon J."/>
        </authorList>
    </citation>
    <scope>NUCLEOTIDE SEQUENCE</scope>
    <source>
        <strain evidence="1">DSM 15702</strain>
    </source>
</reference>
<dbReference type="Proteomes" id="UP000005326">
    <property type="component" value="Unassembled WGS sequence"/>
</dbReference>
<protein>
    <submittedName>
        <fullName evidence="1">Uncharacterized protein</fullName>
    </submittedName>
</protein>